<dbReference type="AlphaFoldDB" id="A0A7X2PEA4"/>
<dbReference type="Gene3D" id="3.50.50.60">
    <property type="entry name" value="FAD/NAD(P)-binding domain"/>
    <property type="match status" value="2"/>
</dbReference>
<name>A0A7X2PEA4_9SPIO</name>
<gene>
    <name evidence="3" type="ORF">FYJ80_10865</name>
</gene>
<dbReference type="PRINTS" id="PR00411">
    <property type="entry name" value="PNDRDTASEI"/>
</dbReference>
<dbReference type="InterPro" id="IPR049516">
    <property type="entry name" value="FAD-depend_C"/>
</dbReference>
<dbReference type="PIRSF" id="PIRSF038984">
    <property type="entry name" value="FAD_binding_protein"/>
    <property type="match status" value="1"/>
</dbReference>
<dbReference type="GO" id="GO:0071949">
    <property type="term" value="F:FAD binding"/>
    <property type="evidence" value="ECO:0007669"/>
    <property type="project" value="InterPro"/>
</dbReference>
<dbReference type="PANTHER" id="PTHR42842:SF3">
    <property type="entry name" value="FAD_NAD(P)-BINDING OXIDOREDUCTASE FAMILY PROTEIN"/>
    <property type="match status" value="1"/>
</dbReference>
<dbReference type="InterPro" id="IPR002938">
    <property type="entry name" value="FAD-bd"/>
</dbReference>
<reference evidence="3 4" key="1">
    <citation type="submission" date="2019-08" db="EMBL/GenBank/DDBJ databases">
        <title>In-depth cultivation of the pig gut microbiome towards novel bacterial diversity and tailored functional studies.</title>
        <authorList>
            <person name="Wylensek D."/>
            <person name="Hitch T.C.A."/>
            <person name="Clavel T."/>
        </authorList>
    </citation>
    <scope>NUCLEOTIDE SEQUENCE [LARGE SCALE GENOMIC DNA]</scope>
    <source>
        <strain evidence="3 4">NM-380-WT-3C1</strain>
    </source>
</reference>
<feature type="domain" description="FAD-binding" evidence="1">
    <location>
        <begin position="82"/>
        <end position="117"/>
    </location>
</feature>
<dbReference type="Gene3D" id="3.30.70.2700">
    <property type="match status" value="1"/>
</dbReference>
<dbReference type="SUPFAM" id="SSF51905">
    <property type="entry name" value="FAD/NAD(P)-binding domain"/>
    <property type="match status" value="1"/>
</dbReference>
<dbReference type="EMBL" id="VUNN01000033">
    <property type="protein sequence ID" value="MSU07258.1"/>
    <property type="molecule type" value="Genomic_DNA"/>
</dbReference>
<feature type="domain" description="FAD-dependent protein C-terminal" evidence="2">
    <location>
        <begin position="266"/>
        <end position="457"/>
    </location>
</feature>
<evidence type="ECO:0000259" key="1">
    <source>
        <dbReference type="Pfam" id="PF01494"/>
    </source>
</evidence>
<sequence>MHKDIDITLNPKQAALYDELKHAAALKSNIKEKDIVSVRYLRKSIDARRRDIKINARIRVFIGEEDEKPYDETFFSSACKRDVIIVGSGPAGLFAALTLLENGYRPIVLERGKNVHERKKDTANLNRTGVLNESSNYCFGEGGAGAFSDGKLYTRSDKRGNISKVLSLFVQHGANPEILYESHPHIGTEKLPRVIENIRNTIINYGGEVHFEALVTGLIKSNSEVIGVKSSKGDFFGPVIMATGHSSHDVYQFLYNDGYSLQAKDVAIGVRLEHPQALIDQIQYHDPRGRGKYLPAAAYSFVSQVNNRGVYSFCMCPGGFVVPAATQNGYQVVNGMSPSSRNSRWANSGMVVQLKCEDIDNKNPLSMLEYIRGVEKSCFFEGFKAPAQRMKDFVENKISDTLPDSSYIPGLVSCNLNDYLPSIVSSSLREGFLKFSSYTKGMFLTNDALMLAPETRTSSPVRILRNDEAFQIRGLYPCGEGAGYAGGIVSAALDGIFCANQVIKHYE</sequence>
<evidence type="ECO:0000313" key="3">
    <source>
        <dbReference type="EMBL" id="MSU07258.1"/>
    </source>
</evidence>
<comment type="caution">
    <text evidence="3">The sequence shown here is derived from an EMBL/GenBank/DDBJ whole genome shotgun (WGS) entry which is preliminary data.</text>
</comment>
<dbReference type="InterPro" id="IPR036188">
    <property type="entry name" value="FAD/NAD-bd_sf"/>
</dbReference>
<dbReference type="PANTHER" id="PTHR42842">
    <property type="entry name" value="FAD/NAD(P)-BINDING OXIDOREDUCTASE"/>
    <property type="match status" value="1"/>
</dbReference>
<dbReference type="Pfam" id="PF01494">
    <property type="entry name" value="FAD_binding_3"/>
    <property type="match status" value="1"/>
</dbReference>
<evidence type="ECO:0000259" key="2">
    <source>
        <dbReference type="Pfam" id="PF21688"/>
    </source>
</evidence>
<proteinExistence type="predicted"/>
<keyword evidence="4" id="KW-1185">Reference proteome</keyword>
<dbReference type="Proteomes" id="UP000460549">
    <property type="component" value="Unassembled WGS sequence"/>
</dbReference>
<organism evidence="3 4">
    <name type="scientific">Bullifex porci</name>
    <dbReference type="NCBI Taxonomy" id="2606638"/>
    <lineage>
        <taxon>Bacteria</taxon>
        <taxon>Pseudomonadati</taxon>
        <taxon>Spirochaetota</taxon>
        <taxon>Spirochaetia</taxon>
        <taxon>Spirochaetales</taxon>
        <taxon>Spirochaetaceae</taxon>
        <taxon>Bullifex</taxon>
    </lineage>
</organism>
<evidence type="ECO:0000313" key="4">
    <source>
        <dbReference type="Proteomes" id="UP000460549"/>
    </source>
</evidence>
<dbReference type="RefSeq" id="WP_154426858.1">
    <property type="nucleotide sequence ID" value="NZ_VUNN01000033.1"/>
</dbReference>
<protein>
    <submittedName>
        <fullName evidence="3">FAD-binding protein</fullName>
    </submittedName>
</protein>
<accession>A0A7X2PEA4</accession>
<dbReference type="InterPro" id="IPR028348">
    <property type="entry name" value="FAD-binding_protein"/>
</dbReference>
<dbReference type="Pfam" id="PF21688">
    <property type="entry name" value="FAD-depend_C"/>
    <property type="match status" value="1"/>
</dbReference>